<proteinExistence type="predicted"/>
<dbReference type="EMBL" id="VEVO01003940">
    <property type="protein sequence ID" value="KAF0021620.1"/>
    <property type="molecule type" value="Genomic_DNA"/>
</dbReference>
<comment type="caution">
    <text evidence="1">The sequence shown here is derived from an EMBL/GenBank/DDBJ whole genome shotgun (WGS) entry which is preliminary data.</text>
</comment>
<reference evidence="1 2" key="1">
    <citation type="submission" date="2019-06" db="EMBL/GenBank/DDBJ databases">
        <title>Draft genomes of female and male turbot (Scophthalmus maximus).</title>
        <authorList>
            <person name="Xu H."/>
            <person name="Xu X.-W."/>
            <person name="Shao C."/>
            <person name="Chen S."/>
        </authorList>
    </citation>
    <scope>NUCLEOTIDE SEQUENCE [LARGE SCALE GENOMIC DNA]</scope>
    <source>
        <strain evidence="1">Ysfricsl-2016a</strain>
        <tissue evidence="1">Blood</tissue>
    </source>
</reference>
<evidence type="ECO:0000313" key="2">
    <source>
        <dbReference type="Proteomes" id="UP000438429"/>
    </source>
</evidence>
<evidence type="ECO:0000313" key="1">
    <source>
        <dbReference type="EMBL" id="KAF0021620.1"/>
    </source>
</evidence>
<gene>
    <name evidence="1" type="ORF">F2P81_026127</name>
</gene>
<dbReference type="AlphaFoldDB" id="A0A6A4RQF9"/>
<sequence>MQFMGDTQNGCSDTNIVRRMMELPRKLMTLLTVTISRSSTTSFGPVIGRDRIRVALTLLVCYGVKKRTRDTRGT</sequence>
<protein>
    <submittedName>
        <fullName evidence="1">Uncharacterized protein</fullName>
    </submittedName>
</protein>
<organism evidence="1 2">
    <name type="scientific">Scophthalmus maximus</name>
    <name type="common">Turbot</name>
    <name type="synonym">Psetta maxima</name>
    <dbReference type="NCBI Taxonomy" id="52904"/>
    <lineage>
        <taxon>Eukaryota</taxon>
        <taxon>Metazoa</taxon>
        <taxon>Chordata</taxon>
        <taxon>Craniata</taxon>
        <taxon>Vertebrata</taxon>
        <taxon>Euteleostomi</taxon>
        <taxon>Actinopterygii</taxon>
        <taxon>Neopterygii</taxon>
        <taxon>Teleostei</taxon>
        <taxon>Neoteleostei</taxon>
        <taxon>Acanthomorphata</taxon>
        <taxon>Carangaria</taxon>
        <taxon>Pleuronectiformes</taxon>
        <taxon>Pleuronectoidei</taxon>
        <taxon>Scophthalmidae</taxon>
        <taxon>Scophthalmus</taxon>
    </lineage>
</organism>
<accession>A0A6A4RQF9</accession>
<name>A0A6A4RQF9_SCOMX</name>
<dbReference type="Proteomes" id="UP000438429">
    <property type="component" value="Unassembled WGS sequence"/>
</dbReference>